<comment type="similarity">
    <text evidence="2 6">Belongs to the GINS3/PSF3 family.</text>
</comment>
<evidence type="ECO:0000256" key="4">
    <source>
        <dbReference type="ARBA" id="ARBA00023242"/>
    </source>
</evidence>
<protein>
    <recommendedName>
        <fullName evidence="6">DNA replication complex GINS protein PSF3</fullName>
    </recommendedName>
</protein>
<name>A0AA35SPI7_GEOBA</name>
<dbReference type="CDD" id="cd21693">
    <property type="entry name" value="GINS_B_Psf3"/>
    <property type="match status" value="1"/>
</dbReference>
<feature type="region of interest" description="Disordered" evidence="7">
    <location>
        <begin position="1"/>
        <end position="29"/>
    </location>
</feature>
<evidence type="ECO:0000256" key="5">
    <source>
        <dbReference type="ARBA" id="ARBA00045258"/>
    </source>
</evidence>
<dbReference type="InterPro" id="IPR036224">
    <property type="entry name" value="GINS_bundle-like_dom_sf"/>
</dbReference>
<evidence type="ECO:0000256" key="7">
    <source>
        <dbReference type="SAM" id="MobiDB-lite"/>
    </source>
</evidence>
<evidence type="ECO:0000256" key="3">
    <source>
        <dbReference type="ARBA" id="ARBA00022705"/>
    </source>
</evidence>
<evidence type="ECO:0000259" key="9">
    <source>
        <dbReference type="Pfam" id="PF22466"/>
    </source>
</evidence>
<accession>A0AA35SPI7</accession>
<comment type="subcellular location">
    <subcellularLocation>
        <location evidence="1 6">Nucleus</location>
    </subcellularLocation>
</comment>
<dbReference type="PANTHER" id="PTHR22768">
    <property type="entry name" value="DNA REPLICATION COMPLEX GINS PROTEIN PSF3"/>
    <property type="match status" value="1"/>
</dbReference>
<reference evidence="10" key="1">
    <citation type="submission" date="2023-03" db="EMBL/GenBank/DDBJ databases">
        <authorList>
            <person name="Steffen K."/>
            <person name="Cardenas P."/>
        </authorList>
    </citation>
    <scope>NUCLEOTIDE SEQUENCE</scope>
</reference>
<evidence type="ECO:0000256" key="1">
    <source>
        <dbReference type="ARBA" id="ARBA00004123"/>
    </source>
</evidence>
<dbReference type="InterPro" id="IPR038437">
    <property type="entry name" value="GINS_Psf3_sf"/>
</dbReference>
<evidence type="ECO:0000313" key="10">
    <source>
        <dbReference type="EMBL" id="CAI8032882.1"/>
    </source>
</evidence>
<dbReference type="Pfam" id="PF22466">
    <property type="entry name" value="PSF3_N"/>
    <property type="match status" value="1"/>
</dbReference>
<feature type="domain" description="DNA replication complex GINS protein PSF3 N-terminal" evidence="9">
    <location>
        <begin position="39"/>
        <end position="90"/>
    </location>
</feature>
<comment type="subunit">
    <text evidence="6">Component of the GINS complex.</text>
</comment>
<evidence type="ECO:0000256" key="6">
    <source>
        <dbReference type="RuleBase" id="RU367161"/>
    </source>
</evidence>
<evidence type="ECO:0000259" key="8">
    <source>
        <dbReference type="Pfam" id="PF05916"/>
    </source>
</evidence>
<keyword evidence="3 6" id="KW-0235">DNA replication</keyword>
<dbReference type="PANTHER" id="PTHR22768:SF0">
    <property type="entry name" value="DNA REPLICATION COMPLEX GINS PROTEIN PSF3"/>
    <property type="match status" value="1"/>
</dbReference>
<evidence type="ECO:0000256" key="2">
    <source>
        <dbReference type="ARBA" id="ARBA00006343"/>
    </source>
</evidence>
<dbReference type="Pfam" id="PF05916">
    <property type="entry name" value="Sld5"/>
    <property type="match status" value="1"/>
</dbReference>
<feature type="domain" description="GINS subunit" evidence="8">
    <location>
        <begin position="111"/>
        <end position="204"/>
    </location>
</feature>
<keyword evidence="11" id="KW-1185">Reference proteome</keyword>
<feature type="compositionally biased region" description="Low complexity" evidence="7">
    <location>
        <begin position="1"/>
        <end position="21"/>
    </location>
</feature>
<keyword evidence="4 6" id="KW-0539">Nucleus</keyword>
<dbReference type="GO" id="GO:0000811">
    <property type="term" value="C:GINS complex"/>
    <property type="evidence" value="ECO:0007669"/>
    <property type="project" value="UniProtKB-UniRule"/>
</dbReference>
<dbReference type="SUPFAM" id="SSF158573">
    <property type="entry name" value="GINS helical bundle-like"/>
    <property type="match status" value="1"/>
</dbReference>
<dbReference type="AlphaFoldDB" id="A0AA35SPI7"/>
<sequence>MSSLTQSSSSTPSYSSGVPSSAAHYRQPPAAAGGAGDFFDLGDILASQQRVPAQFEQTVYRLGFLDAQSSGEHIQSGAKMELPLWLARALGGRRRNIVRIDLPKQYRQQQRDILRADANVVDLFKQGPYFYLMGVKLLFFDHMERSDLAKSLLETFLNRFRRIMDTSHHAFSSDVTMFTTRLDETERVLFHIGQRSVAAMEKWERGRSHRIEASDVVQKRRKRKRED</sequence>
<proteinExistence type="inferred from homology"/>
<dbReference type="CDD" id="cd11713">
    <property type="entry name" value="GINS_A_psf3"/>
    <property type="match status" value="1"/>
</dbReference>
<dbReference type="EMBL" id="CASHTH010002633">
    <property type="protein sequence ID" value="CAI8032882.1"/>
    <property type="molecule type" value="Genomic_DNA"/>
</dbReference>
<gene>
    <name evidence="10" type="ORF">GBAR_LOCUS18557</name>
</gene>
<organism evidence="10 11">
    <name type="scientific">Geodia barretti</name>
    <name type="common">Barrett's horny sponge</name>
    <dbReference type="NCBI Taxonomy" id="519541"/>
    <lineage>
        <taxon>Eukaryota</taxon>
        <taxon>Metazoa</taxon>
        <taxon>Porifera</taxon>
        <taxon>Demospongiae</taxon>
        <taxon>Heteroscleromorpha</taxon>
        <taxon>Tetractinellida</taxon>
        <taxon>Astrophorina</taxon>
        <taxon>Geodiidae</taxon>
        <taxon>Geodia</taxon>
    </lineage>
</organism>
<dbReference type="InterPro" id="IPR021151">
    <property type="entry name" value="GINS_A"/>
</dbReference>
<dbReference type="GO" id="GO:1902975">
    <property type="term" value="P:mitotic DNA replication initiation"/>
    <property type="evidence" value="ECO:0007669"/>
    <property type="project" value="TreeGrafter"/>
</dbReference>
<comment type="function">
    <text evidence="6">The GINS complex plays an essential role in the initiation of DNA replication.</text>
</comment>
<comment type="caution">
    <text evidence="10">The sequence shown here is derived from an EMBL/GenBank/DDBJ whole genome shotgun (WGS) entry which is preliminary data.</text>
</comment>
<dbReference type="InterPro" id="IPR010492">
    <property type="entry name" value="GINS_Psf3"/>
</dbReference>
<dbReference type="InterPro" id="IPR055221">
    <property type="entry name" value="PSF3_N"/>
</dbReference>
<comment type="function">
    <text evidence="5">Required for correct functioning of the GINS complex, a complex that plays an essential role in the initiation of DNA replication, and progression of DNA replication forks. GINS complex is a core component of CDC45-MCM-GINS (CMG) helicase, the molecular machine that unwinds template DNA during replication, and around which the replisome is built.</text>
</comment>
<dbReference type="Proteomes" id="UP001174909">
    <property type="component" value="Unassembled WGS sequence"/>
</dbReference>
<dbReference type="Gene3D" id="1.20.58.2050">
    <property type="match status" value="1"/>
</dbReference>
<dbReference type="SUPFAM" id="SSF160059">
    <property type="entry name" value="PriA/YqbF domain"/>
    <property type="match status" value="1"/>
</dbReference>
<evidence type="ECO:0000313" key="11">
    <source>
        <dbReference type="Proteomes" id="UP001174909"/>
    </source>
</evidence>